<sequence>MKKYRIIIIVGVIALIGLFLPNNFFQPIKNLFYQATTPFSVVGNVSTNRVSLFFKNFTHLVSLSYDNERLIKENLELQSQLSILKEAQHESEVLKKELGFLSNKGEMKLTPANVIARPLNSFLKNIIIDRGSKDGVNVGQAVVSQGFLVGIIKQVNENNSEVTLINNYNSLVPVLLQDSRGTGLLRGGISGLVVEDIPLNITIKKGEQVVSSGLGGDMPSSIAVGQVQDVVSKEGEIFQKVTVKSPIQFYYLEFVFVVQK</sequence>
<evidence type="ECO:0000256" key="3">
    <source>
        <dbReference type="ARBA" id="ARBA00022960"/>
    </source>
</evidence>
<dbReference type="InterPro" id="IPR042177">
    <property type="entry name" value="Cell/Rod_1"/>
</dbReference>
<evidence type="ECO:0000256" key="4">
    <source>
        <dbReference type="ARBA" id="ARBA00032089"/>
    </source>
</evidence>
<dbReference type="NCBIfam" id="TIGR00219">
    <property type="entry name" value="mreC"/>
    <property type="match status" value="1"/>
</dbReference>
<evidence type="ECO:0000313" key="8">
    <source>
        <dbReference type="EMBL" id="KKQ73922.1"/>
    </source>
</evidence>
<dbReference type="Gene3D" id="2.40.10.350">
    <property type="entry name" value="Rod shape-determining protein MreC, domain 2"/>
    <property type="match status" value="1"/>
</dbReference>
<proteinExistence type="inferred from homology"/>
<evidence type="ECO:0000256" key="2">
    <source>
        <dbReference type="ARBA" id="ARBA00013855"/>
    </source>
</evidence>
<dbReference type="PANTHER" id="PTHR34138:SF1">
    <property type="entry name" value="CELL SHAPE-DETERMINING PROTEIN MREC"/>
    <property type="match status" value="1"/>
</dbReference>
<comment type="caution">
    <text evidence="8">The sequence shown here is derived from an EMBL/GenBank/DDBJ whole genome shotgun (WGS) entry which is preliminary data.</text>
</comment>
<keyword evidence="6" id="KW-0812">Transmembrane</keyword>
<evidence type="ECO:0000256" key="1">
    <source>
        <dbReference type="ARBA" id="ARBA00009369"/>
    </source>
</evidence>
<feature type="domain" description="Rod shape-determining protein MreC beta-barrel core" evidence="7">
    <location>
        <begin position="114"/>
        <end position="259"/>
    </location>
</feature>
<dbReference type="GO" id="GO:0005886">
    <property type="term" value="C:plasma membrane"/>
    <property type="evidence" value="ECO:0007669"/>
    <property type="project" value="TreeGrafter"/>
</dbReference>
<accession>A0A0G0K541</accession>
<dbReference type="Proteomes" id="UP000034498">
    <property type="component" value="Unassembled WGS sequence"/>
</dbReference>
<keyword evidence="6" id="KW-1133">Transmembrane helix</keyword>
<keyword evidence="3" id="KW-0133">Cell shape</keyword>
<dbReference type="Gene3D" id="2.40.10.340">
    <property type="entry name" value="Rod shape-determining protein MreC, domain 1"/>
    <property type="match status" value="1"/>
</dbReference>
<feature type="coiled-coil region" evidence="5">
    <location>
        <begin position="67"/>
        <end position="104"/>
    </location>
</feature>
<dbReference type="GO" id="GO:0008360">
    <property type="term" value="P:regulation of cell shape"/>
    <property type="evidence" value="ECO:0007669"/>
    <property type="project" value="UniProtKB-KW"/>
</dbReference>
<evidence type="ECO:0000259" key="7">
    <source>
        <dbReference type="Pfam" id="PF04085"/>
    </source>
</evidence>
<dbReference type="PANTHER" id="PTHR34138">
    <property type="entry name" value="CELL SHAPE-DETERMINING PROTEIN MREC"/>
    <property type="match status" value="1"/>
</dbReference>
<evidence type="ECO:0000256" key="5">
    <source>
        <dbReference type="SAM" id="Coils"/>
    </source>
</evidence>
<dbReference type="Pfam" id="PF04085">
    <property type="entry name" value="MreC"/>
    <property type="match status" value="1"/>
</dbReference>
<dbReference type="PIRSF" id="PIRSF038471">
    <property type="entry name" value="MreC"/>
    <property type="match status" value="1"/>
</dbReference>
<evidence type="ECO:0000256" key="6">
    <source>
        <dbReference type="SAM" id="Phobius"/>
    </source>
</evidence>
<keyword evidence="6" id="KW-0472">Membrane</keyword>
<gene>
    <name evidence="8" type="ORF">US94_C0020G0007</name>
</gene>
<feature type="transmembrane region" description="Helical" evidence="6">
    <location>
        <begin position="6"/>
        <end position="25"/>
    </location>
</feature>
<evidence type="ECO:0000313" key="9">
    <source>
        <dbReference type="Proteomes" id="UP000034498"/>
    </source>
</evidence>
<dbReference type="InterPro" id="IPR007221">
    <property type="entry name" value="MreC"/>
</dbReference>
<name>A0A0G0K541_9BACT</name>
<protein>
    <recommendedName>
        <fullName evidence="2">Cell shape-determining protein MreC</fullName>
    </recommendedName>
    <alternativeName>
        <fullName evidence="4">Cell shape protein MreC</fullName>
    </alternativeName>
</protein>
<dbReference type="InterPro" id="IPR042175">
    <property type="entry name" value="Cell/Rod_MreC_2"/>
</dbReference>
<reference evidence="8 9" key="1">
    <citation type="journal article" date="2015" name="Nature">
        <title>rRNA introns, odd ribosomes, and small enigmatic genomes across a large radiation of phyla.</title>
        <authorList>
            <person name="Brown C.T."/>
            <person name="Hug L.A."/>
            <person name="Thomas B.C."/>
            <person name="Sharon I."/>
            <person name="Castelle C.J."/>
            <person name="Singh A."/>
            <person name="Wilkins M.J."/>
            <person name="Williams K.H."/>
            <person name="Banfield J.F."/>
        </authorList>
    </citation>
    <scope>NUCLEOTIDE SEQUENCE [LARGE SCALE GENOMIC DNA]</scope>
</reference>
<organism evidence="8 9">
    <name type="scientific">Berkelbacteria bacterium GW2011_GWB1_38_5</name>
    <dbReference type="NCBI Taxonomy" id="1618336"/>
    <lineage>
        <taxon>Bacteria</taxon>
        <taxon>Candidatus Berkelbacteria</taxon>
    </lineage>
</organism>
<keyword evidence="5" id="KW-0175">Coiled coil</keyword>
<dbReference type="STRING" id="1618336.US94_C0020G0007"/>
<dbReference type="AlphaFoldDB" id="A0A0G0K541"/>
<dbReference type="InterPro" id="IPR055342">
    <property type="entry name" value="MreC_beta-barrel_core"/>
</dbReference>
<dbReference type="EMBL" id="LBUX01000020">
    <property type="protein sequence ID" value="KKQ73922.1"/>
    <property type="molecule type" value="Genomic_DNA"/>
</dbReference>
<comment type="similarity">
    <text evidence="1">Belongs to the MreC family.</text>
</comment>